<dbReference type="AlphaFoldDB" id="A0AAV4LSG7"/>
<organism evidence="2 3">
    <name type="scientific">Babesia caballi</name>
    <dbReference type="NCBI Taxonomy" id="5871"/>
    <lineage>
        <taxon>Eukaryota</taxon>
        <taxon>Sar</taxon>
        <taxon>Alveolata</taxon>
        <taxon>Apicomplexa</taxon>
        <taxon>Aconoidasida</taxon>
        <taxon>Piroplasmida</taxon>
        <taxon>Babesiidae</taxon>
        <taxon>Babesia</taxon>
    </lineage>
</organism>
<dbReference type="RefSeq" id="XP_067714802.1">
    <property type="nucleotide sequence ID" value="XM_067858701.1"/>
</dbReference>
<protein>
    <submittedName>
        <fullName evidence="2">Uncharacterized protein</fullName>
    </submittedName>
</protein>
<keyword evidence="3" id="KW-1185">Reference proteome</keyword>
<name>A0AAV4LSG7_BABCB</name>
<feature type="region of interest" description="Disordered" evidence="1">
    <location>
        <begin position="295"/>
        <end position="322"/>
    </location>
</feature>
<dbReference type="GeneID" id="94194214"/>
<evidence type="ECO:0000313" key="2">
    <source>
        <dbReference type="EMBL" id="GIX62733.1"/>
    </source>
</evidence>
<gene>
    <name evidence="2" type="ORF">BcabD6B2_21680</name>
</gene>
<comment type="caution">
    <text evidence="2">The sequence shown here is derived from an EMBL/GenBank/DDBJ whole genome shotgun (WGS) entry which is preliminary data.</text>
</comment>
<dbReference type="Proteomes" id="UP001497744">
    <property type="component" value="Unassembled WGS sequence"/>
</dbReference>
<sequence length="858" mass="95215">MKYLLGHFGLGALEPHDDRHLHLGRLGSLHERGGKLVALDDSPDNVHQQDLGVGVRGDNVERLIEHGARGVAADVEEVGGRSTVVRQQIQSGHGQPRPVDDARHIAAQRNVVQARLERPCLQLVFRRGHRSEDLLLPKVRVVVDDELGVAGHQPSVGRLSNRVDFQQEGVLLDEGVVQRFDEPLGFSHQARREVEMSGNLCRHVLGDSPQGVDWHGEHGGRVLFGHLLHIAAPVLGGYGHDAAGGPVQHEGDVPLLGQSQLLRHHDLLALQPRRASLLGHQGVANHPLRRGLREVRGPDQLDSREPAASELAFTPPSSEDLSLHHDLPALRGLEDLTRHGLRLRGGARQQVHRRRDSMLPQHLHATEFRNVQKAPRVARMCTTACYIHFRGGKVFGAMSKEVPVTVSRVLLQLDLALVLGRTRLRRRLLSQHLLRLVVGDTPLDIRSTGRLEKALPGLHRNPRDRLADHRLRRRRLADRLQLGRVLVHCHEVTDCVRRVGVPLLVRSVLGLPSFTSTLARGRRVYRVAGGGGRSNRLRLRRPAGPPLRAVVPGHTHAGLLLDELVNEPAVVGHVVLDVVAHRYLHRPRKRGQRVVRLVERTNVGVVQRVERRDALVRVELQQLLDQIDGVVGRVRQLRQDAPDRPHVDALGVLGAADQDLGGTVPPGRDVVREDRRLVGDLIVRDAPREPEIRQLDVAFRIQQNVGRLQVPVQQVAGVDVVDGLNNLVENVLFVHLLQNIYPDNGVQIRVDILEGEVEIAVIFRGVYLLQLHDVVGLAQVMQEHNLPVGPLRIRGVPKSVEYFLQRYHLLGLLVDHLPDDAVGALAQLLEDVELAQDVLVNVVTHPSDDVDAILRKAS</sequence>
<proteinExistence type="predicted"/>
<dbReference type="EMBL" id="BPLF01000002">
    <property type="protein sequence ID" value="GIX62733.1"/>
    <property type="molecule type" value="Genomic_DNA"/>
</dbReference>
<reference evidence="2 3" key="1">
    <citation type="submission" date="2021-06" db="EMBL/GenBank/DDBJ databases">
        <title>Genome sequence of Babesia caballi.</title>
        <authorList>
            <person name="Yamagishi J."/>
            <person name="Kidaka T."/>
            <person name="Ochi A."/>
        </authorList>
    </citation>
    <scope>NUCLEOTIDE SEQUENCE [LARGE SCALE GENOMIC DNA]</scope>
    <source>
        <strain evidence="2">USDA-D6B2</strain>
    </source>
</reference>
<evidence type="ECO:0000313" key="3">
    <source>
        <dbReference type="Proteomes" id="UP001497744"/>
    </source>
</evidence>
<evidence type="ECO:0000256" key="1">
    <source>
        <dbReference type="SAM" id="MobiDB-lite"/>
    </source>
</evidence>
<accession>A0AAV4LSG7</accession>
<feature type="compositionally biased region" description="Basic and acidic residues" evidence="1">
    <location>
        <begin position="295"/>
        <end position="307"/>
    </location>
</feature>